<evidence type="ECO:0000313" key="2">
    <source>
        <dbReference type="Proteomes" id="UP000003613"/>
    </source>
</evidence>
<sequence length="70" mass="7999">MAFSSPLAISLLPVHRPDFFFLNPFISYQLSVISYQLSVISYQLLVLSFKFSDHCLLITENTSSFIIHNS</sequence>
<organism evidence="1 2">
    <name type="scientific">Microcystis aeruginosa PCC 9807</name>
    <dbReference type="NCBI Taxonomy" id="1160283"/>
    <lineage>
        <taxon>Bacteria</taxon>
        <taxon>Bacillati</taxon>
        <taxon>Cyanobacteriota</taxon>
        <taxon>Cyanophyceae</taxon>
        <taxon>Oscillatoriophycideae</taxon>
        <taxon>Chroococcales</taxon>
        <taxon>Microcystaceae</taxon>
        <taxon>Microcystis</taxon>
    </lineage>
</organism>
<gene>
    <name evidence="1" type="ORF">MICAF_2840006</name>
</gene>
<dbReference type="Proteomes" id="UP000003613">
    <property type="component" value="Unassembled WGS sequence"/>
</dbReference>
<evidence type="ECO:0000313" key="1">
    <source>
        <dbReference type="EMBL" id="CCI17482.1"/>
    </source>
</evidence>
<protein>
    <submittedName>
        <fullName evidence="1">Uncharacterized protein</fullName>
    </submittedName>
</protein>
<reference evidence="1 2" key="1">
    <citation type="submission" date="2012-04" db="EMBL/GenBank/DDBJ databases">
        <authorList>
            <person name="Genoscope - CEA"/>
        </authorList>
    </citation>
    <scope>NUCLEOTIDE SEQUENCE [LARGE SCALE GENOMIC DNA]</scope>
    <source>
        <strain evidence="1 2">9807</strain>
    </source>
</reference>
<comment type="caution">
    <text evidence="1">The sequence shown here is derived from an EMBL/GenBank/DDBJ whole genome shotgun (WGS) entry which is preliminary data.</text>
</comment>
<dbReference type="EMBL" id="CAIM01000206">
    <property type="protein sequence ID" value="CCI17482.1"/>
    <property type="molecule type" value="Genomic_DNA"/>
</dbReference>
<dbReference type="AlphaFoldDB" id="I4H608"/>
<accession>I4H608</accession>
<name>I4H608_MICAE</name>
<proteinExistence type="predicted"/>
<dbReference type="HOGENOM" id="CLU_2753326_0_0_3"/>